<evidence type="ECO:0000313" key="5">
    <source>
        <dbReference type="Proteomes" id="UP001141327"/>
    </source>
</evidence>
<proteinExistence type="predicted"/>
<name>A0ABQ8UDC4_9EUKA</name>
<accession>A0ABQ8UDC4</accession>
<feature type="transmembrane region" description="Helical" evidence="2">
    <location>
        <begin position="55"/>
        <end position="78"/>
    </location>
</feature>
<feature type="domain" description="Carbohydrate binding module family 25" evidence="3">
    <location>
        <begin position="71"/>
        <end position="153"/>
    </location>
</feature>
<gene>
    <name evidence="4" type="ORF">PAPYR_9736</name>
</gene>
<dbReference type="Gene3D" id="2.10.25.10">
    <property type="entry name" value="Laminin"/>
    <property type="match status" value="1"/>
</dbReference>
<protein>
    <recommendedName>
        <fullName evidence="3">Carbohydrate binding module family 25 domain-containing protein</fullName>
    </recommendedName>
</protein>
<sequence>MVAQGGGLRADRSEARSPPTDGGENSAPFSSEWPLNRKRISPNPRGALARCNNGIMRASIVAVLLLATVASAATSIFYSTTSWSTVYLHYNADGKGWTPVPGIQMSKSANPKYPAPEWWFETTNAVNTLEFVLTDNQGHWDNNGGKNYKASHAGTYTLKNGVLTEIQTDCPAPGGVVCSGNGTCVSGSCQCNKGYWGYACDGMCPGGTAHPCSDRGTCTADGQCQCQTGFSTCDPTRPCATNTADDNKNCGACGKVCAVEPGVTYAVCGNSTCLRTCDTAHGWRSCPDGTCKQGSCPRPPLPGCDTFHENQCQVVRTVVVAYNSP</sequence>
<evidence type="ECO:0000259" key="3">
    <source>
        <dbReference type="SMART" id="SM01066"/>
    </source>
</evidence>
<evidence type="ECO:0000256" key="1">
    <source>
        <dbReference type="SAM" id="MobiDB-lite"/>
    </source>
</evidence>
<evidence type="ECO:0000256" key="2">
    <source>
        <dbReference type="SAM" id="Phobius"/>
    </source>
</evidence>
<dbReference type="Pfam" id="PF03423">
    <property type="entry name" value="CBM_25"/>
    <property type="match status" value="1"/>
</dbReference>
<dbReference type="Pfam" id="PF23106">
    <property type="entry name" value="EGF_Teneurin"/>
    <property type="match status" value="1"/>
</dbReference>
<feature type="region of interest" description="Disordered" evidence="1">
    <location>
        <begin position="1"/>
        <end position="44"/>
    </location>
</feature>
<reference evidence="4" key="1">
    <citation type="journal article" date="2022" name="bioRxiv">
        <title>Genomics of Preaxostyla Flagellates Illuminates Evolutionary Transitions and the Path Towards Mitochondrial Loss.</title>
        <authorList>
            <person name="Novak L.V.F."/>
            <person name="Treitli S.C."/>
            <person name="Pyrih J."/>
            <person name="Halakuc P."/>
            <person name="Pipaliya S.V."/>
            <person name="Vacek V."/>
            <person name="Brzon O."/>
            <person name="Soukal P."/>
            <person name="Eme L."/>
            <person name="Dacks J.B."/>
            <person name="Karnkowska A."/>
            <person name="Elias M."/>
            <person name="Hampl V."/>
        </authorList>
    </citation>
    <scope>NUCLEOTIDE SEQUENCE</scope>
    <source>
        <strain evidence="4">RCP-MX</strain>
    </source>
</reference>
<dbReference type="EMBL" id="JAPMOS010000111">
    <property type="protein sequence ID" value="KAJ4455344.1"/>
    <property type="molecule type" value="Genomic_DNA"/>
</dbReference>
<dbReference type="InterPro" id="IPR005085">
    <property type="entry name" value="CBM25"/>
</dbReference>
<comment type="caution">
    <text evidence="4">The sequence shown here is derived from an EMBL/GenBank/DDBJ whole genome shotgun (WGS) entry which is preliminary data.</text>
</comment>
<dbReference type="SMART" id="SM01066">
    <property type="entry name" value="CBM_25"/>
    <property type="match status" value="1"/>
</dbReference>
<dbReference type="InterPro" id="IPR013783">
    <property type="entry name" value="Ig-like_fold"/>
</dbReference>
<keyword evidence="2" id="KW-1133">Transmembrane helix</keyword>
<evidence type="ECO:0000313" key="4">
    <source>
        <dbReference type="EMBL" id="KAJ4455344.1"/>
    </source>
</evidence>
<dbReference type="Proteomes" id="UP001141327">
    <property type="component" value="Unassembled WGS sequence"/>
</dbReference>
<keyword evidence="2" id="KW-0812">Transmembrane</keyword>
<keyword evidence="5" id="KW-1185">Reference proteome</keyword>
<dbReference type="Gene3D" id="2.60.40.10">
    <property type="entry name" value="Immunoglobulins"/>
    <property type="match status" value="1"/>
</dbReference>
<keyword evidence="2" id="KW-0472">Membrane</keyword>
<organism evidence="4 5">
    <name type="scientific">Paratrimastix pyriformis</name>
    <dbReference type="NCBI Taxonomy" id="342808"/>
    <lineage>
        <taxon>Eukaryota</taxon>
        <taxon>Metamonada</taxon>
        <taxon>Preaxostyla</taxon>
        <taxon>Paratrimastigidae</taxon>
        <taxon>Paratrimastix</taxon>
    </lineage>
</organism>